<comment type="caution">
    <text evidence="6">The sequence shown here is derived from an EMBL/GenBank/DDBJ whole genome shotgun (WGS) entry which is preliminary data.</text>
</comment>
<dbReference type="GO" id="GO:0016757">
    <property type="term" value="F:glycosyltransferase activity"/>
    <property type="evidence" value="ECO:0007669"/>
    <property type="project" value="UniProtKB-KW"/>
</dbReference>
<dbReference type="OrthoDB" id="396512at2"/>
<proteinExistence type="inferred from homology"/>
<reference evidence="6 7" key="1">
    <citation type="submission" date="2018-11" db="EMBL/GenBank/DDBJ databases">
        <title>Genome sequencing of Paenibacillus sp. KCOM 3021 (= ChDC PVNT-B20).</title>
        <authorList>
            <person name="Kook J.-K."/>
            <person name="Park S.-N."/>
            <person name="Lim Y.K."/>
        </authorList>
    </citation>
    <scope>NUCLEOTIDE SEQUENCE [LARGE SCALE GENOMIC DNA]</scope>
    <source>
        <strain evidence="6 7">KCOM 3021</strain>
    </source>
</reference>
<feature type="domain" description="Glycosyltransferase 2-like" evidence="5">
    <location>
        <begin position="6"/>
        <end position="124"/>
    </location>
</feature>
<dbReference type="PANTHER" id="PTHR43685">
    <property type="entry name" value="GLYCOSYLTRANSFERASE"/>
    <property type="match status" value="1"/>
</dbReference>
<dbReference type="EMBL" id="RRCN01000001">
    <property type="protein sequence ID" value="RRJ61625.1"/>
    <property type="molecule type" value="Genomic_DNA"/>
</dbReference>
<feature type="compositionally biased region" description="Polar residues" evidence="4">
    <location>
        <begin position="295"/>
        <end position="310"/>
    </location>
</feature>
<dbReference type="Proteomes" id="UP000267017">
    <property type="component" value="Unassembled WGS sequence"/>
</dbReference>
<dbReference type="Gene3D" id="3.90.550.10">
    <property type="entry name" value="Spore Coat Polysaccharide Biosynthesis Protein SpsA, Chain A"/>
    <property type="match status" value="1"/>
</dbReference>
<keyword evidence="7" id="KW-1185">Reference proteome</keyword>
<sequence>MSTLVTVLIPFYNPAGFLKDAVESVFKQIEQGWRLILIDDASTENYLPQIEKYLSDPRVDLIRLPRNAGQSQALNKGLELVKTPYMIQLDSDDWFYPHTLTVLLNAASKLPEDIAVVSGNIQYVYEDASGNRIKTAVYKGREFKDIYDFLLANTSVWPRFYRVSAVRSIGGWPTDDPYEGRVMEDRRILLRLMEKYRFHWLDQMLYIHRKHNKNHTHQTELYAEMTEWTTRDALERLGGKYEPMFAKNAATGWKTVERLIPISPVPPVASEPQPSSAPPKLDSSVKAPKAPAKTPESTAIASASPVNSPAAQPVLPTPSAAPSIPPVPVPQIQEQPAVPAPQPVFARPVRSFEAEPAAQYSYILAGPGTGPYTGPGTAPYTGPGTAPGTGPGTGLATL</sequence>
<keyword evidence="2" id="KW-0328">Glycosyltransferase</keyword>
<evidence type="ECO:0000256" key="1">
    <source>
        <dbReference type="ARBA" id="ARBA00006739"/>
    </source>
</evidence>
<dbReference type="PANTHER" id="PTHR43685:SF5">
    <property type="entry name" value="GLYCOSYLTRANSFERASE EPSE-RELATED"/>
    <property type="match status" value="1"/>
</dbReference>
<keyword evidence="3 6" id="KW-0808">Transferase</keyword>
<feature type="region of interest" description="Disordered" evidence="4">
    <location>
        <begin position="265"/>
        <end position="334"/>
    </location>
</feature>
<dbReference type="AlphaFoldDB" id="A0A3P3TU15"/>
<dbReference type="InterPro" id="IPR029044">
    <property type="entry name" value="Nucleotide-diphossugar_trans"/>
</dbReference>
<protein>
    <submittedName>
        <fullName evidence="6">Glycosyltransferase</fullName>
    </submittedName>
</protein>
<feature type="compositionally biased region" description="Gly residues" evidence="4">
    <location>
        <begin position="385"/>
        <end position="398"/>
    </location>
</feature>
<dbReference type="RefSeq" id="WP_128629557.1">
    <property type="nucleotide sequence ID" value="NZ_RRCN01000001.1"/>
</dbReference>
<comment type="similarity">
    <text evidence="1">Belongs to the glycosyltransferase 2 family.</text>
</comment>
<evidence type="ECO:0000256" key="4">
    <source>
        <dbReference type="SAM" id="MobiDB-lite"/>
    </source>
</evidence>
<name>A0A3P3TU15_9BACL</name>
<feature type="compositionally biased region" description="Low complexity" evidence="4">
    <location>
        <begin position="374"/>
        <end position="384"/>
    </location>
</feature>
<accession>A0A3P3TU15</accession>
<evidence type="ECO:0000313" key="7">
    <source>
        <dbReference type="Proteomes" id="UP000267017"/>
    </source>
</evidence>
<evidence type="ECO:0000259" key="5">
    <source>
        <dbReference type="Pfam" id="PF00535"/>
    </source>
</evidence>
<evidence type="ECO:0000256" key="3">
    <source>
        <dbReference type="ARBA" id="ARBA00022679"/>
    </source>
</evidence>
<dbReference type="InterPro" id="IPR050834">
    <property type="entry name" value="Glycosyltransf_2"/>
</dbReference>
<evidence type="ECO:0000313" key="6">
    <source>
        <dbReference type="EMBL" id="RRJ61625.1"/>
    </source>
</evidence>
<evidence type="ECO:0000256" key="2">
    <source>
        <dbReference type="ARBA" id="ARBA00022676"/>
    </source>
</evidence>
<dbReference type="CDD" id="cd00761">
    <property type="entry name" value="Glyco_tranf_GTA_type"/>
    <property type="match status" value="1"/>
</dbReference>
<dbReference type="InterPro" id="IPR001173">
    <property type="entry name" value="Glyco_trans_2-like"/>
</dbReference>
<dbReference type="SUPFAM" id="SSF53448">
    <property type="entry name" value="Nucleotide-diphospho-sugar transferases"/>
    <property type="match status" value="1"/>
</dbReference>
<dbReference type="Pfam" id="PF00535">
    <property type="entry name" value="Glycos_transf_2"/>
    <property type="match status" value="1"/>
</dbReference>
<feature type="region of interest" description="Disordered" evidence="4">
    <location>
        <begin position="371"/>
        <end position="398"/>
    </location>
</feature>
<organism evidence="6 7">
    <name type="scientific">Paenibacillus oralis</name>
    <dbReference type="NCBI Taxonomy" id="2490856"/>
    <lineage>
        <taxon>Bacteria</taxon>
        <taxon>Bacillati</taxon>
        <taxon>Bacillota</taxon>
        <taxon>Bacilli</taxon>
        <taxon>Bacillales</taxon>
        <taxon>Paenibacillaceae</taxon>
        <taxon>Paenibacillus</taxon>
    </lineage>
</organism>
<gene>
    <name evidence="6" type="ORF">EHV15_00520</name>
</gene>